<feature type="transmembrane region" description="Helical" evidence="9">
    <location>
        <begin position="122"/>
        <end position="141"/>
    </location>
</feature>
<dbReference type="Pfam" id="PF00083">
    <property type="entry name" value="Sugar_tr"/>
    <property type="match status" value="1"/>
</dbReference>
<dbReference type="PANTHER" id="PTHR48022:SF70">
    <property type="entry name" value="MONOSACCHARIDE TRANSPORTER, PUTATIVE (AFU_ORTHOLOGUE AFUA_5G14540)-RELATED"/>
    <property type="match status" value="1"/>
</dbReference>
<evidence type="ECO:0000256" key="2">
    <source>
        <dbReference type="ARBA" id="ARBA00010992"/>
    </source>
</evidence>
<feature type="transmembrane region" description="Helical" evidence="9">
    <location>
        <begin position="217"/>
        <end position="234"/>
    </location>
</feature>
<dbReference type="EMBL" id="SWFS01000406">
    <property type="protein sequence ID" value="KAA8905868.1"/>
    <property type="molecule type" value="Genomic_DNA"/>
</dbReference>
<dbReference type="GO" id="GO:0016020">
    <property type="term" value="C:membrane"/>
    <property type="evidence" value="ECO:0007669"/>
    <property type="project" value="UniProtKB-SubCell"/>
</dbReference>
<dbReference type="PROSITE" id="PS50850">
    <property type="entry name" value="MFS"/>
    <property type="match status" value="1"/>
</dbReference>
<dbReference type="InterPro" id="IPR020846">
    <property type="entry name" value="MFS_dom"/>
</dbReference>
<evidence type="ECO:0000259" key="10">
    <source>
        <dbReference type="PROSITE" id="PS50850"/>
    </source>
</evidence>
<keyword evidence="5 9" id="KW-1133">Transmembrane helix</keyword>
<keyword evidence="12" id="KW-1185">Reference proteome</keyword>
<dbReference type="FunFam" id="1.20.1250.20:FF:000134">
    <property type="entry name" value="MFS sugar transporter protein"/>
    <property type="match status" value="1"/>
</dbReference>
<evidence type="ECO:0000256" key="7">
    <source>
        <dbReference type="RuleBase" id="RU003346"/>
    </source>
</evidence>
<dbReference type="GO" id="GO:0005351">
    <property type="term" value="F:carbohydrate:proton symporter activity"/>
    <property type="evidence" value="ECO:0007669"/>
    <property type="project" value="TreeGrafter"/>
</dbReference>
<feature type="transmembrane region" description="Helical" evidence="9">
    <location>
        <begin position="405"/>
        <end position="424"/>
    </location>
</feature>
<comment type="subcellular location">
    <subcellularLocation>
        <location evidence="1">Membrane</location>
        <topology evidence="1">Multi-pass membrane protein</topology>
    </subcellularLocation>
</comment>
<feature type="transmembrane region" description="Helical" evidence="9">
    <location>
        <begin position="51"/>
        <end position="75"/>
    </location>
</feature>
<feature type="transmembrane region" description="Helical" evidence="9">
    <location>
        <begin position="306"/>
        <end position="328"/>
    </location>
</feature>
<proteinExistence type="inferred from homology"/>
<organism evidence="11 12">
    <name type="scientific">Trichomonascus ciferrii</name>
    <dbReference type="NCBI Taxonomy" id="44093"/>
    <lineage>
        <taxon>Eukaryota</taxon>
        <taxon>Fungi</taxon>
        <taxon>Dikarya</taxon>
        <taxon>Ascomycota</taxon>
        <taxon>Saccharomycotina</taxon>
        <taxon>Dipodascomycetes</taxon>
        <taxon>Dipodascales</taxon>
        <taxon>Trichomonascaceae</taxon>
        <taxon>Trichomonascus</taxon>
        <taxon>Trichomonascus ciferrii complex</taxon>
    </lineage>
</organism>
<feature type="transmembrane region" description="Helical" evidence="9">
    <location>
        <begin position="445"/>
        <end position="464"/>
    </location>
</feature>
<dbReference type="NCBIfam" id="TIGR00879">
    <property type="entry name" value="SP"/>
    <property type="match status" value="1"/>
</dbReference>
<feature type="transmembrane region" description="Helical" evidence="9">
    <location>
        <begin position="348"/>
        <end position="367"/>
    </location>
</feature>
<evidence type="ECO:0000256" key="5">
    <source>
        <dbReference type="ARBA" id="ARBA00022989"/>
    </source>
</evidence>
<reference evidence="11" key="1">
    <citation type="journal article" date="2019" name="G3 (Bethesda)">
        <title>Genome Assemblies of Two Rare Opportunistic Yeast Pathogens: Diutina rugosa (syn. Candida rugosa) and Trichomonascus ciferrii (syn. Candida ciferrii).</title>
        <authorList>
            <person name="Mixao V."/>
            <person name="Saus E."/>
            <person name="Hansen A.P."/>
            <person name="Lass-Florl C."/>
            <person name="Gabaldon T."/>
        </authorList>
    </citation>
    <scope>NUCLEOTIDE SEQUENCE</scope>
    <source>
        <strain evidence="11">CBS 4856</strain>
    </source>
</reference>
<dbReference type="Gene3D" id="1.20.1250.20">
    <property type="entry name" value="MFS general substrate transporter like domains"/>
    <property type="match status" value="1"/>
</dbReference>
<dbReference type="VEuPathDB" id="FungiDB:TRICI_005228"/>
<feature type="transmembrane region" description="Helical" evidence="9">
    <location>
        <begin position="374"/>
        <end position="393"/>
    </location>
</feature>
<feature type="transmembrane region" description="Helical" evidence="9">
    <location>
        <begin position="188"/>
        <end position="205"/>
    </location>
</feature>
<dbReference type="SUPFAM" id="SSF103473">
    <property type="entry name" value="MFS general substrate transporter"/>
    <property type="match status" value="1"/>
</dbReference>
<feature type="transmembrane region" description="Helical" evidence="9">
    <location>
        <begin position="95"/>
        <end position="115"/>
    </location>
</feature>
<dbReference type="Proteomes" id="UP000761534">
    <property type="component" value="Unassembled WGS sequence"/>
</dbReference>
<feature type="region of interest" description="Disordered" evidence="8">
    <location>
        <begin position="1"/>
        <end position="23"/>
    </location>
</feature>
<keyword evidence="6 9" id="KW-0472">Membrane</keyword>
<evidence type="ECO:0000256" key="1">
    <source>
        <dbReference type="ARBA" id="ARBA00004141"/>
    </source>
</evidence>
<dbReference type="OrthoDB" id="6133115at2759"/>
<evidence type="ECO:0000313" key="12">
    <source>
        <dbReference type="Proteomes" id="UP000761534"/>
    </source>
</evidence>
<dbReference type="AlphaFoldDB" id="A0A642UV06"/>
<gene>
    <name evidence="11" type="ORF">TRICI_005228</name>
</gene>
<evidence type="ECO:0000256" key="9">
    <source>
        <dbReference type="SAM" id="Phobius"/>
    </source>
</evidence>
<feature type="transmembrane region" description="Helical" evidence="9">
    <location>
        <begin position="470"/>
        <end position="491"/>
    </location>
</feature>
<dbReference type="InterPro" id="IPR005828">
    <property type="entry name" value="MFS_sugar_transport-like"/>
</dbReference>
<name>A0A642UV06_9ASCO</name>
<keyword evidence="4 9" id="KW-0812">Transmembrane</keyword>
<evidence type="ECO:0000256" key="3">
    <source>
        <dbReference type="ARBA" id="ARBA00022448"/>
    </source>
</evidence>
<dbReference type="InterPro" id="IPR036259">
    <property type="entry name" value="MFS_trans_sf"/>
</dbReference>
<dbReference type="PANTHER" id="PTHR48022">
    <property type="entry name" value="PLASTIDIC GLUCOSE TRANSPORTER 4"/>
    <property type="match status" value="1"/>
</dbReference>
<feature type="domain" description="Major facilitator superfamily (MFS) profile" evidence="10">
    <location>
        <begin position="54"/>
        <end position="495"/>
    </location>
</feature>
<evidence type="ECO:0000256" key="8">
    <source>
        <dbReference type="SAM" id="MobiDB-lite"/>
    </source>
</evidence>
<feature type="transmembrane region" description="Helical" evidence="9">
    <location>
        <begin position="147"/>
        <end position="168"/>
    </location>
</feature>
<dbReference type="InterPro" id="IPR003663">
    <property type="entry name" value="Sugar/inositol_transpt"/>
</dbReference>
<protein>
    <recommendedName>
        <fullName evidence="10">Major facilitator superfamily (MFS) profile domain-containing protein</fullName>
    </recommendedName>
</protein>
<evidence type="ECO:0000256" key="6">
    <source>
        <dbReference type="ARBA" id="ARBA00023136"/>
    </source>
</evidence>
<comment type="similarity">
    <text evidence="2 7">Belongs to the major facilitator superfamily. Sugar transporter (TC 2.A.1.1) family.</text>
</comment>
<comment type="caution">
    <text evidence="11">The sequence shown here is derived from an EMBL/GenBank/DDBJ whole genome shotgun (WGS) entry which is preliminary data.</text>
</comment>
<evidence type="ECO:0000256" key="4">
    <source>
        <dbReference type="ARBA" id="ARBA00022692"/>
    </source>
</evidence>
<evidence type="ECO:0000313" key="11">
    <source>
        <dbReference type="EMBL" id="KAA8905868.1"/>
    </source>
</evidence>
<dbReference type="InterPro" id="IPR050360">
    <property type="entry name" value="MFS_Sugar_Transporters"/>
</dbReference>
<accession>A0A642UV06</accession>
<sequence length="532" mass="58921">MNQDSEKKPVEVDHQEDALKPGDETLQGSAALEEVLKYNKPDTFGKGMIQLYLGCALLYLCSSMNGFDGSLMSSINALPEYLDYYSMEKASAGTGLVFSIYNVGQMVGSLFTWVADWRGRKFGVGVGCFGVIIGTIVTATAKNTGVFIGGRFLLAFFVTIACNTAPMYCVEMAPPHLRGKVSGMYNTLYYFGSILAAFTILGTMLHLDGPKVFRVPLWIQMLCPGIVLCGLYFLPESPRWLVGTDRIDDAKKVLVKYHANGDESHPIVNLEISEMMESLQGIGLSTPKKMFNFANLVRTRSDRYRLFIIVTFAWMGQFSGNNVSSYYLPNMLDGVGITDPKMQIVMNGIYAATGLVAAVSGSFLHDWIGRRKMFLFSTLGMSVCLAIVAATAAEYQKQETEALSSASIAFIFIFGVVFAVGFTAMQPIYIGEVSSNKLRAKSMMLMQLVGGCASFINQFAAPVAMENIKYWFYVFFVFWDLLEAAVIYFFYVETKGRSLEELEVIFQAKNPKKASLQPWGEMQDVKQPQVSV</sequence>
<keyword evidence="3 7" id="KW-0813">Transport</keyword>